<dbReference type="SUPFAM" id="SSF56519">
    <property type="entry name" value="Penicillin binding protein dimerisation domain"/>
    <property type="match status" value="1"/>
</dbReference>
<dbReference type="InterPro" id="IPR036138">
    <property type="entry name" value="PBP_dimer_sf"/>
</dbReference>
<keyword evidence="6" id="KW-0132">Cell division</keyword>
<dbReference type="GO" id="GO:0051301">
    <property type="term" value="P:cell division"/>
    <property type="evidence" value="ECO:0007669"/>
    <property type="project" value="UniProtKB-KW"/>
</dbReference>
<sequence>MLLVFAFVLSLFAGRLFQVQGVEGAAYSQEAIGKRTQQRALPAVRGQIVDRDGVALATSVQAYDVEADPTNVKDADLVGRSLAPIIGVPAAQITAKIVAAQEKNKTAKKPSRYLQLAQRLGPTVRSKVYALKAEQRSGITLRSTTTRAYPSGAVGANIVGFLRNDGTPGAGLEVKLDDVLRGSDGREVFEGAKGGAIMPTGTETITPAVDGKDVQLTIDRDIQWKAQQAIAAQVKASKADWGSVVVLDTKTGEVYAMANSPTLDPNHRSSNPATYVNQAVADAFEPGSTSKVMTVSSAINEGTTTPSTVYTVPDQIHMSDKTFHDDETHRTWHPTTTGILAKSSNVGTIEISTKLAPATLEGYIRKFGLGAKPGTGLEGETGGIFAASADWSGSQRWTIAFGQGIAGSLLQMAGVYQTLANGGVRVPPTVVEATTDAGGDFVRTPAPKPVRVVTAGTAKKMMSMMEAVTYEGGTGKNAIIDGYRVAGKTGTAWIPKNGGYCRSCYQSSFIGVVPADKPRLVVAVTISNPHTGSHFGGTIAAPVFKEVGAFALSTLNIPPSGSTSPVPNFGDVRK</sequence>
<comment type="similarity">
    <text evidence="2">Belongs to the transpeptidase family.</text>
</comment>
<dbReference type="PANTHER" id="PTHR30627:SF1">
    <property type="entry name" value="PEPTIDOGLYCAN D,D-TRANSPEPTIDASE FTSI"/>
    <property type="match status" value="1"/>
</dbReference>
<comment type="caution">
    <text evidence="6">The sequence shown here is derived from an EMBL/GenBank/DDBJ whole genome shotgun (WGS) entry which is preliminary data.</text>
</comment>
<comment type="subcellular location">
    <subcellularLocation>
        <location evidence="1">Membrane</location>
    </subcellularLocation>
</comment>
<dbReference type="Gene3D" id="3.30.450.330">
    <property type="match status" value="1"/>
</dbReference>
<feature type="domain" description="Penicillin-binding protein dimerisation" evidence="5">
    <location>
        <begin position="41"/>
        <end position="198"/>
    </location>
</feature>
<dbReference type="GO" id="GO:0005886">
    <property type="term" value="C:plasma membrane"/>
    <property type="evidence" value="ECO:0007669"/>
    <property type="project" value="TreeGrafter"/>
</dbReference>
<dbReference type="EMBL" id="RBWV01000012">
    <property type="protein sequence ID" value="RKS74107.1"/>
    <property type="molecule type" value="Genomic_DNA"/>
</dbReference>
<keyword evidence="7" id="KW-1185">Reference proteome</keyword>
<dbReference type="PANTHER" id="PTHR30627">
    <property type="entry name" value="PEPTIDOGLYCAN D,D-TRANSPEPTIDASE"/>
    <property type="match status" value="1"/>
</dbReference>
<evidence type="ECO:0000256" key="1">
    <source>
        <dbReference type="ARBA" id="ARBA00004370"/>
    </source>
</evidence>
<proteinExistence type="inferred from homology"/>
<name>A0A420XPJ0_9ACTN</name>
<dbReference type="SUPFAM" id="SSF56601">
    <property type="entry name" value="beta-lactamase/transpeptidase-like"/>
    <property type="match status" value="1"/>
</dbReference>
<protein>
    <submittedName>
        <fullName evidence="6">Cell division protein FtsI (Penicillin-binding protein 3)</fullName>
    </submittedName>
</protein>
<organism evidence="6 7">
    <name type="scientific">Motilibacter peucedani</name>
    <dbReference type="NCBI Taxonomy" id="598650"/>
    <lineage>
        <taxon>Bacteria</taxon>
        <taxon>Bacillati</taxon>
        <taxon>Actinomycetota</taxon>
        <taxon>Actinomycetes</taxon>
        <taxon>Motilibacterales</taxon>
        <taxon>Motilibacteraceae</taxon>
        <taxon>Motilibacter</taxon>
    </lineage>
</organism>
<keyword evidence="6" id="KW-0131">Cell cycle</keyword>
<evidence type="ECO:0000256" key="3">
    <source>
        <dbReference type="ARBA" id="ARBA00023136"/>
    </source>
</evidence>
<dbReference type="Gene3D" id="3.90.1310.10">
    <property type="entry name" value="Penicillin-binding protein 2a (Domain 2)"/>
    <property type="match status" value="1"/>
</dbReference>
<gene>
    <name evidence="6" type="ORF">CLV35_2608</name>
</gene>
<dbReference type="Pfam" id="PF03717">
    <property type="entry name" value="PBP_dimer"/>
    <property type="match status" value="1"/>
</dbReference>
<dbReference type="FunCoup" id="A0A420XPJ0">
    <property type="interactions" value="30"/>
</dbReference>
<reference evidence="6 7" key="1">
    <citation type="submission" date="2018-10" db="EMBL/GenBank/DDBJ databases">
        <title>Genomic Encyclopedia of Archaeal and Bacterial Type Strains, Phase II (KMG-II): from individual species to whole genera.</title>
        <authorList>
            <person name="Goeker M."/>
        </authorList>
    </citation>
    <scope>NUCLEOTIDE SEQUENCE [LARGE SCALE GENOMIC DNA]</scope>
    <source>
        <strain evidence="6 7">RP-AC37</strain>
    </source>
</reference>
<dbReference type="InParanoid" id="A0A420XPJ0"/>
<dbReference type="RefSeq" id="WP_183061955.1">
    <property type="nucleotide sequence ID" value="NZ_RBWV01000012.1"/>
</dbReference>
<dbReference type="InterPro" id="IPR050515">
    <property type="entry name" value="Beta-lactam/transpept"/>
</dbReference>
<dbReference type="InterPro" id="IPR001460">
    <property type="entry name" value="PCN-bd_Tpept"/>
</dbReference>
<dbReference type="Pfam" id="PF00905">
    <property type="entry name" value="Transpeptidase"/>
    <property type="match status" value="1"/>
</dbReference>
<dbReference type="AlphaFoldDB" id="A0A420XPJ0"/>
<evidence type="ECO:0000313" key="6">
    <source>
        <dbReference type="EMBL" id="RKS74107.1"/>
    </source>
</evidence>
<dbReference type="InterPro" id="IPR005311">
    <property type="entry name" value="PBP_dimer"/>
</dbReference>
<keyword evidence="3" id="KW-0472">Membrane</keyword>
<evidence type="ECO:0000256" key="2">
    <source>
        <dbReference type="ARBA" id="ARBA00007171"/>
    </source>
</evidence>
<dbReference type="GO" id="GO:0008658">
    <property type="term" value="F:penicillin binding"/>
    <property type="evidence" value="ECO:0007669"/>
    <property type="project" value="InterPro"/>
</dbReference>
<evidence type="ECO:0000259" key="4">
    <source>
        <dbReference type="Pfam" id="PF00905"/>
    </source>
</evidence>
<dbReference type="Gene3D" id="3.40.710.10">
    <property type="entry name" value="DD-peptidase/beta-lactamase superfamily"/>
    <property type="match status" value="1"/>
</dbReference>
<dbReference type="InterPro" id="IPR012338">
    <property type="entry name" value="Beta-lactam/transpept-like"/>
</dbReference>
<dbReference type="GO" id="GO:0071555">
    <property type="term" value="P:cell wall organization"/>
    <property type="evidence" value="ECO:0007669"/>
    <property type="project" value="TreeGrafter"/>
</dbReference>
<dbReference type="Proteomes" id="UP000281955">
    <property type="component" value="Unassembled WGS sequence"/>
</dbReference>
<evidence type="ECO:0000313" key="7">
    <source>
        <dbReference type="Proteomes" id="UP000281955"/>
    </source>
</evidence>
<feature type="domain" description="Penicillin-binding protein transpeptidase" evidence="4">
    <location>
        <begin position="242"/>
        <end position="547"/>
    </location>
</feature>
<evidence type="ECO:0000259" key="5">
    <source>
        <dbReference type="Pfam" id="PF03717"/>
    </source>
</evidence>
<accession>A0A420XPJ0</accession>